<keyword evidence="2" id="KW-1185">Reference proteome</keyword>
<name>A0A8J8P8X3_HALGN</name>
<proteinExistence type="predicted"/>
<reference evidence="1" key="1">
    <citation type="submission" date="2019-06" db="EMBL/GenBank/DDBJ databases">
        <authorList>
            <person name="Zheng W."/>
        </authorList>
    </citation>
    <scope>NUCLEOTIDE SEQUENCE</scope>
    <source>
        <strain evidence="1">QDHG01</strain>
    </source>
</reference>
<sequence length="87" mass="10180">MQTPQTGVRSLYVNGGQRPYERFEASLTEHYDLLSALKSAYQLWRLSTDVPHYITPSDVARVFPLIEENSLLDMNYNQFIQATWLFH</sequence>
<dbReference type="AlphaFoldDB" id="A0A8J8P8X3"/>
<accession>A0A8J8P8X3</accession>
<protein>
    <submittedName>
        <fullName evidence="1">Uncharacterized protein</fullName>
    </submittedName>
</protein>
<gene>
    <name evidence="1" type="ORF">FGO68_gene9453</name>
</gene>
<dbReference type="EMBL" id="RRYP01000078">
    <property type="protein sequence ID" value="TNV88079.1"/>
    <property type="molecule type" value="Genomic_DNA"/>
</dbReference>
<organism evidence="1 2">
    <name type="scientific">Halteria grandinella</name>
    <dbReference type="NCBI Taxonomy" id="5974"/>
    <lineage>
        <taxon>Eukaryota</taxon>
        <taxon>Sar</taxon>
        <taxon>Alveolata</taxon>
        <taxon>Ciliophora</taxon>
        <taxon>Intramacronucleata</taxon>
        <taxon>Spirotrichea</taxon>
        <taxon>Stichotrichia</taxon>
        <taxon>Sporadotrichida</taxon>
        <taxon>Halteriidae</taxon>
        <taxon>Halteria</taxon>
    </lineage>
</organism>
<evidence type="ECO:0000313" key="1">
    <source>
        <dbReference type="EMBL" id="TNV88079.1"/>
    </source>
</evidence>
<dbReference type="Proteomes" id="UP000785679">
    <property type="component" value="Unassembled WGS sequence"/>
</dbReference>
<comment type="caution">
    <text evidence="1">The sequence shown here is derived from an EMBL/GenBank/DDBJ whole genome shotgun (WGS) entry which is preliminary data.</text>
</comment>
<evidence type="ECO:0000313" key="2">
    <source>
        <dbReference type="Proteomes" id="UP000785679"/>
    </source>
</evidence>